<dbReference type="Gene3D" id="3.40.50.360">
    <property type="match status" value="1"/>
</dbReference>
<dbReference type="InterPro" id="IPR005025">
    <property type="entry name" value="FMN_Rdtase-like_dom"/>
</dbReference>
<evidence type="ECO:0000313" key="3">
    <source>
        <dbReference type="Proteomes" id="UP000217265"/>
    </source>
</evidence>
<dbReference type="Pfam" id="PF03358">
    <property type="entry name" value="FMN_red"/>
    <property type="match status" value="1"/>
</dbReference>
<protein>
    <submittedName>
        <fullName evidence="2">FMN reductase</fullName>
    </submittedName>
</protein>
<dbReference type="PANTHER" id="PTHR30543">
    <property type="entry name" value="CHROMATE REDUCTASE"/>
    <property type="match status" value="1"/>
</dbReference>
<evidence type="ECO:0000259" key="1">
    <source>
        <dbReference type="Pfam" id="PF03358"/>
    </source>
</evidence>
<sequence>MASSSPKILAFAGSARRESLNRKLLAVAVQAVRDAGAEVTLVELKDFALPLYDGDLEDAQGMPAGAAKLVELIKAHDGLLIASPEYNSMITPLLKNAIDWCSRADDDPFPGKVVAVVSASPGALGGIRSLKMAQQLLLHLGCHVVPGNTMLPQAHKAFGADGGLAEGQERTVKSVKALAGALVETARKLSGKS</sequence>
<accession>A0A290QDL4</accession>
<evidence type="ECO:0000313" key="2">
    <source>
        <dbReference type="EMBL" id="ATC64336.1"/>
    </source>
</evidence>
<keyword evidence="3" id="KW-1185">Reference proteome</keyword>
<feature type="domain" description="NADPH-dependent FMN reductase-like" evidence="1">
    <location>
        <begin position="6"/>
        <end position="155"/>
    </location>
</feature>
<dbReference type="GO" id="GO:0010181">
    <property type="term" value="F:FMN binding"/>
    <property type="evidence" value="ECO:0007669"/>
    <property type="project" value="TreeGrafter"/>
</dbReference>
<dbReference type="EMBL" id="CP023344">
    <property type="protein sequence ID" value="ATC64336.1"/>
    <property type="molecule type" value="Genomic_DNA"/>
</dbReference>
<dbReference type="SUPFAM" id="SSF52218">
    <property type="entry name" value="Flavoproteins"/>
    <property type="match status" value="1"/>
</dbReference>
<reference evidence="2 3" key="1">
    <citation type="submission" date="2017-09" db="EMBL/GenBank/DDBJ databases">
        <title>Complete genome sequence of Verrucomicrobial strain HZ-65, isolated from freshwater.</title>
        <authorList>
            <person name="Choi A."/>
        </authorList>
    </citation>
    <scope>NUCLEOTIDE SEQUENCE [LARGE SCALE GENOMIC DNA]</scope>
    <source>
        <strain evidence="2 3">HZ-65</strain>
    </source>
</reference>
<name>A0A290QDL4_9BACT</name>
<dbReference type="Proteomes" id="UP000217265">
    <property type="component" value="Chromosome"/>
</dbReference>
<proteinExistence type="predicted"/>
<dbReference type="RefSeq" id="WP_096055968.1">
    <property type="nucleotide sequence ID" value="NZ_CP023344.1"/>
</dbReference>
<gene>
    <name evidence="2" type="ORF">CMV30_10425</name>
</gene>
<dbReference type="OrthoDB" id="9806724at2"/>
<dbReference type="InterPro" id="IPR029039">
    <property type="entry name" value="Flavoprotein-like_sf"/>
</dbReference>
<dbReference type="AlphaFoldDB" id="A0A290QDL4"/>
<dbReference type="GO" id="GO:0016491">
    <property type="term" value="F:oxidoreductase activity"/>
    <property type="evidence" value="ECO:0007669"/>
    <property type="project" value="InterPro"/>
</dbReference>
<dbReference type="InterPro" id="IPR050712">
    <property type="entry name" value="NAD(P)H-dep_reductase"/>
</dbReference>
<dbReference type="GO" id="GO:0005829">
    <property type="term" value="C:cytosol"/>
    <property type="evidence" value="ECO:0007669"/>
    <property type="project" value="TreeGrafter"/>
</dbReference>
<dbReference type="PANTHER" id="PTHR30543:SF21">
    <property type="entry name" value="NAD(P)H-DEPENDENT FMN REDUCTASE LOT6"/>
    <property type="match status" value="1"/>
</dbReference>
<organism evidence="2 3">
    <name type="scientific">Nibricoccus aquaticus</name>
    <dbReference type="NCBI Taxonomy" id="2576891"/>
    <lineage>
        <taxon>Bacteria</taxon>
        <taxon>Pseudomonadati</taxon>
        <taxon>Verrucomicrobiota</taxon>
        <taxon>Opitutia</taxon>
        <taxon>Opitutales</taxon>
        <taxon>Opitutaceae</taxon>
        <taxon>Nibricoccus</taxon>
    </lineage>
</organism>
<dbReference type="KEGG" id="vbh:CMV30_10425"/>